<accession>A0ABY4CKR5</accession>
<protein>
    <submittedName>
        <fullName evidence="3">FAD-binding oxidoreductase</fullName>
    </submittedName>
</protein>
<organism evidence="3 4">
    <name type="scientific">Fodinisporobacter ferrooxydans</name>
    <dbReference type="NCBI Taxonomy" id="2901836"/>
    <lineage>
        <taxon>Bacteria</taxon>
        <taxon>Bacillati</taxon>
        <taxon>Bacillota</taxon>
        <taxon>Bacilli</taxon>
        <taxon>Bacillales</taxon>
        <taxon>Alicyclobacillaceae</taxon>
        <taxon>Fodinisporobacter</taxon>
    </lineage>
</organism>
<dbReference type="Gene3D" id="3.30.9.10">
    <property type="entry name" value="D-Amino Acid Oxidase, subunit A, domain 2"/>
    <property type="match status" value="1"/>
</dbReference>
<dbReference type="PANTHER" id="PTHR13847:SF287">
    <property type="entry name" value="FAD-DEPENDENT OXIDOREDUCTASE DOMAIN-CONTAINING PROTEIN 1"/>
    <property type="match status" value="1"/>
</dbReference>
<reference evidence="3" key="1">
    <citation type="submission" date="2021-12" db="EMBL/GenBank/DDBJ databases">
        <title>Alicyclobacillaceae gen. nov., sp. nov., isolated from chalcocite enrichment system.</title>
        <authorList>
            <person name="Jiang Z."/>
        </authorList>
    </citation>
    <scope>NUCLEOTIDE SEQUENCE</scope>
    <source>
        <strain evidence="3">MYW30-H2</strain>
    </source>
</reference>
<dbReference type="Gene3D" id="3.50.50.60">
    <property type="entry name" value="FAD/NAD(P)-binding domain"/>
    <property type="match status" value="1"/>
</dbReference>
<dbReference type="InterPro" id="IPR036188">
    <property type="entry name" value="FAD/NAD-bd_sf"/>
</dbReference>
<dbReference type="Proteomes" id="UP000830167">
    <property type="component" value="Chromosome"/>
</dbReference>
<dbReference type="EMBL" id="CP089291">
    <property type="protein sequence ID" value="UOF91108.1"/>
    <property type="molecule type" value="Genomic_DNA"/>
</dbReference>
<gene>
    <name evidence="3" type="ORF">LSG31_02275</name>
</gene>
<keyword evidence="1" id="KW-0560">Oxidoreductase</keyword>
<sequence length="410" mass="44183">MSNLPQTADVVIIGAGLMGCSTAYELAKRNVKNILVLDKKAIGSGATGQSSGVLRGHYSYELLTRMAVQSLETFQHAKEILGHEVGYQPVGYLFGVDDENIETLKLNVEMQKRNGVNTSMVTMEEVKEIWPEMDTDLFGAFAFEPQGGYGDPVLTNQAFANAARALGVAIKQHCGVKRIITSEDGSTVLGVETTDNQTIFTSCVIVAAGVGAHHLMKNVGVDVPIRGQRAQLVYVSPGKSIGRAGRVPSFGDFKHDQYIKPEVSSGHLLLGNADHADPQFIDPADYDADNYPKHATEKAIETAIEKFLSCFPSLDQAKLLSSYSAAYEITPDGIPFISKTPIEGAYVCAGFSGHGFKITPIVGKLTADLVLEGESKQPGIDLASFRITRIAENDSLKPAHPYTTTVNHHV</sequence>
<dbReference type="InterPro" id="IPR006076">
    <property type="entry name" value="FAD-dep_OxRdtase"/>
</dbReference>
<proteinExistence type="predicted"/>
<name>A0ABY4CKR5_9BACL</name>
<keyword evidence="4" id="KW-1185">Reference proteome</keyword>
<evidence type="ECO:0000313" key="4">
    <source>
        <dbReference type="Proteomes" id="UP000830167"/>
    </source>
</evidence>
<dbReference type="SUPFAM" id="SSF51905">
    <property type="entry name" value="FAD/NAD(P)-binding domain"/>
    <property type="match status" value="1"/>
</dbReference>
<evidence type="ECO:0000256" key="1">
    <source>
        <dbReference type="ARBA" id="ARBA00023002"/>
    </source>
</evidence>
<dbReference type="PANTHER" id="PTHR13847">
    <property type="entry name" value="SARCOSINE DEHYDROGENASE-RELATED"/>
    <property type="match status" value="1"/>
</dbReference>
<feature type="domain" description="FAD dependent oxidoreductase" evidence="2">
    <location>
        <begin position="9"/>
        <end position="369"/>
    </location>
</feature>
<dbReference type="Pfam" id="PF01266">
    <property type="entry name" value="DAO"/>
    <property type="match status" value="1"/>
</dbReference>
<dbReference type="RefSeq" id="WP_347437800.1">
    <property type="nucleotide sequence ID" value="NZ_CP089291.1"/>
</dbReference>
<evidence type="ECO:0000259" key="2">
    <source>
        <dbReference type="Pfam" id="PF01266"/>
    </source>
</evidence>
<evidence type="ECO:0000313" key="3">
    <source>
        <dbReference type="EMBL" id="UOF91108.1"/>
    </source>
</evidence>